<evidence type="ECO:0000256" key="1">
    <source>
        <dbReference type="ARBA" id="ARBA00004141"/>
    </source>
</evidence>
<dbReference type="PANTHER" id="PTHR43840">
    <property type="entry name" value="MITOCHONDRIAL METAL TRANSPORTER 1-RELATED"/>
    <property type="match status" value="1"/>
</dbReference>
<keyword evidence="5 6" id="KW-0472">Membrane</keyword>
<evidence type="ECO:0000256" key="3">
    <source>
        <dbReference type="ARBA" id="ARBA00022692"/>
    </source>
</evidence>
<dbReference type="InterPro" id="IPR027469">
    <property type="entry name" value="Cation_efflux_TMD_sf"/>
</dbReference>
<dbReference type="GO" id="GO:0015341">
    <property type="term" value="F:zinc efflux antiporter activity"/>
    <property type="evidence" value="ECO:0007669"/>
    <property type="project" value="TreeGrafter"/>
</dbReference>
<dbReference type="Pfam" id="PF01545">
    <property type="entry name" value="Cation_efflux"/>
    <property type="match status" value="1"/>
</dbReference>
<feature type="transmembrane region" description="Helical" evidence="6">
    <location>
        <begin position="116"/>
        <end position="137"/>
    </location>
</feature>
<proteinExistence type="predicted"/>
<dbReference type="EMBL" id="VYSG01000001">
    <property type="protein sequence ID" value="NEG69780.1"/>
    <property type="molecule type" value="Genomic_DNA"/>
</dbReference>
<feature type="domain" description="Cation efflux protein transmembrane" evidence="7">
    <location>
        <begin position="11"/>
        <end position="219"/>
    </location>
</feature>
<reference evidence="8 9" key="1">
    <citation type="submission" date="2019-09" db="EMBL/GenBank/DDBJ databases">
        <title>Phylogenetic characterization of a novel taxon of the genus Bifidobacterium: Bifidobacterium choloepi sp. nov.</title>
        <authorList>
            <person name="Modesto M."/>
            <person name="Satti M."/>
        </authorList>
    </citation>
    <scope>NUCLEOTIDE SEQUENCE [LARGE SCALE GENOMIC DNA]</scope>
    <source>
        <strain evidence="8 9">BRDM6</strain>
    </source>
</reference>
<feature type="transmembrane region" description="Helical" evidence="6">
    <location>
        <begin position="12"/>
        <end position="31"/>
    </location>
</feature>
<evidence type="ECO:0000259" key="7">
    <source>
        <dbReference type="Pfam" id="PF01545"/>
    </source>
</evidence>
<evidence type="ECO:0000256" key="5">
    <source>
        <dbReference type="ARBA" id="ARBA00023136"/>
    </source>
</evidence>
<evidence type="ECO:0000256" key="2">
    <source>
        <dbReference type="ARBA" id="ARBA00022448"/>
    </source>
</evidence>
<dbReference type="GO" id="GO:0005886">
    <property type="term" value="C:plasma membrane"/>
    <property type="evidence" value="ECO:0007669"/>
    <property type="project" value="TreeGrafter"/>
</dbReference>
<feature type="transmembrane region" description="Helical" evidence="6">
    <location>
        <begin position="78"/>
        <end position="96"/>
    </location>
</feature>
<dbReference type="GO" id="GO:0015093">
    <property type="term" value="F:ferrous iron transmembrane transporter activity"/>
    <property type="evidence" value="ECO:0007669"/>
    <property type="project" value="TreeGrafter"/>
</dbReference>
<dbReference type="Gene3D" id="1.20.1510.10">
    <property type="entry name" value="Cation efflux protein transmembrane domain"/>
    <property type="match status" value="1"/>
</dbReference>
<gene>
    <name evidence="8" type="ORF">F6S87_04000</name>
</gene>
<dbReference type="PANTHER" id="PTHR43840:SF15">
    <property type="entry name" value="MITOCHONDRIAL METAL TRANSPORTER 1-RELATED"/>
    <property type="match status" value="1"/>
</dbReference>
<comment type="subcellular location">
    <subcellularLocation>
        <location evidence="1">Membrane</location>
        <topology evidence="1">Multi-pass membrane protein</topology>
    </subcellularLocation>
</comment>
<sequence>MDQKHIEKQALVVGIVVNIIMVIAGFIVFFMTGLKAMFLDAAFTVISVVSGGVAALLSAKTVRTTKRFPNGMYALEPIYAICKAIFTLALLAFSFLDVLQEAIDYFFFHTGEPNEFGPVVFYQIGSVTLCLLLVWYYRRRNRSIGNVSTMLKAEANGTWVDGMISLGIGVIAVIVWMLPANSPLDFLRYTGDFFITTIIVAVTIKEPCVVLRDAFVELIGGVHDDEETEAFVAATVERHLPANTTFYKVHVFKTGMNFDVQVFLHGKSDDSSVSVADLVASREAMEKALHERLHLVNVDFVFE</sequence>
<dbReference type="InterPro" id="IPR058533">
    <property type="entry name" value="Cation_efflux_TM"/>
</dbReference>
<feature type="transmembrane region" description="Helical" evidence="6">
    <location>
        <begin position="158"/>
        <end position="180"/>
    </location>
</feature>
<evidence type="ECO:0000256" key="6">
    <source>
        <dbReference type="SAM" id="Phobius"/>
    </source>
</evidence>
<evidence type="ECO:0000313" key="9">
    <source>
        <dbReference type="Proteomes" id="UP000469292"/>
    </source>
</evidence>
<keyword evidence="4 6" id="KW-1133">Transmembrane helix</keyword>
<keyword evidence="2" id="KW-0813">Transport</keyword>
<comment type="caution">
    <text evidence="8">The sequence shown here is derived from an EMBL/GenBank/DDBJ whole genome shotgun (WGS) entry which is preliminary data.</text>
</comment>
<keyword evidence="3 6" id="KW-0812">Transmembrane</keyword>
<dbReference type="Proteomes" id="UP000469292">
    <property type="component" value="Unassembled WGS sequence"/>
</dbReference>
<organism evidence="8 9">
    <name type="scientific">Bifidobacterium choloepi</name>
    <dbReference type="NCBI Taxonomy" id="2614131"/>
    <lineage>
        <taxon>Bacteria</taxon>
        <taxon>Bacillati</taxon>
        <taxon>Actinomycetota</taxon>
        <taxon>Actinomycetes</taxon>
        <taxon>Bifidobacteriales</taxon>
        <taxon>Bifidobacteriaceae</taxon>
        <taxon>Bifidobacterium</taxon>
    </lineage>
</organism>
<dbReference type="GO" id="GO:0006882">
    <property type="term" value="P:intracellular zinc ion homeostasis"/>
    <property type="evidence" value="ECO:0007669"/>
    <property type="project" value="TreeGrafter"/>
</dbReference>
<feature type="transmembrane region" description="Helical" evidence="6">
    <location>
        <begin position="37"/>
        <end position="57"/>
    </location>
</feature>
<keyword evidence="9" id="KW-1185">Reference proteome</keyword>
<dbReference type="GO" id="GO:0015086">
    <property type="term" value="F:cadmium ion transmembrane transporter activity"/>
    <property type="evidence" value="ECO:0007669"/>
    <property type="project" value="TreeGrafter"/>
</dbReference>
<evidence type="ECO:0000313" key="8">
    <source>
        <dbReference type="EMBL" id="NEG69780.1"/>
    </source>
</evidence>
<dbReference type="SUPFAM" id="SSF161111">
    <property type="entry name" value="Cation efflux protein transmembrane domain-like"/>
    <property type="match status" value="1"/>
</dbReference>
<evidence type="ECO:0000256" key="4">
    <source>
        <dbReference type="ARBA" id="ARBA00022989"/>
    </source>
</evidence>
<accession>A0A6I5NBB9</accession>
<name>A0A6I5NBB9_9BIFI</name>
<dbReference type="AlphaFoldDB" id="A0A6I5NBB9"/>
<protein>
    <submittedName>
        <fullName evidence="8">Cation transporter</fullName>
    </submittedName>
</protein>
<dbReference type="InterPro" id="IPR050291">
    <property type="entry name" value="CDF_Transporter"/>
</dbReference>
<dbReference type="RefSeq" id="WP_163227310.1">
    <property type="nucleotide sequence ID" value="NZ_VYSG01000001.1"/>
</dbReference>